<dbReference type="Proteomes" id="UP000652761">
    <property type="component" value="Unassembled WGS sequence"/>
</dbReference>
<dbReference type="EMBL" id="NMUH01001168">
    <property type="protein sequence ID" value="MQL89679.1"/>
    <property type="molecule type" value="Genomic_DNA"/>
</dbReference>
<gene>
    <name evidence="1" type="ORF">Taro_022258</name>
</gene>
<keyword evidence="2" id="KW-1185">Reference proteome</keyword>
<protein>
    <submittedName>
        <fullName evidence="1">Uncharacterized protein</fullName>
    </submittedName>
</protein>
<evidence type="ECO:0000313" key="2">
    <source>
        <dbReference type="Proteomes" id="UP000652761"/>
    </source>
</evidence>
<name>A0A843VDY6_COLES</name>
<proteinExistence type="predicted"/>
<sequence length="76" mass="7882">MPTVVTSPVGCPGFSVSQAVSSGLVPGAPARDPRGARHGPSTVYPQEWCLVGLHSCLTFPRGAAAGPFVRGYETER</sequence>
<evidence type="ECO:0000313" key="1">
    <source>
        <dbReference type="EMBL" id="MQL89679.1"/>
    </source>
</evidence>
<accession>A0A843VDY6</accession>
<dbReference type="AlphaFoldDB" id="A0A843VDY6"/>
<comment type="caution">
    <text evidence="1">The sequence shown here is derived from an EMBL/GenBank/DDBJ whole genome shotgun (WGS) entry which is preliminary data.</text>
</comment>
<organism evidence="1 2">
    <name type="scientific">Colocasia esculenta</name>
    <name type="common">Wild taro</name>
    <name type="synonym">Arum esculentum</name>
    <dbReference type="NCBI Taxonomy" id="4460"/>
    <lineage>
        <taxon>Eukaryota</taxon>
        <taxon>Viridiplantae</taxon>
        <taxon>Streptophyta</taxon>
        <taxon>Embryophyta</taxon>
        <taxon>Tracheophyta</taxon>
        <taxon>Spermatophyta</taxon>
        <taxon>Magnoliopsida</taxon>
        <taxon>Liliopsida</taxon>
        <taxon>Araceae</taxon>
        <taxon>Aroideae</taxon>
        <taxon>Colocasieae</taxon>
        <taxon>Colocasia</taxon>
    </lineage>
</organism>
<reference evidence="1" key="1">
    <citation type="submission" date="2017-07" db="EMBL/GenBank/DDBJ databases">
        <title>Taro Niue Genome Assembly and Annotation.</title>
        <authorList>
            <person name="Atibalentja N."/>
            <person name="Keating K."/>
            <person name="Fields C.J."/>
        </authorList>
    </citation>
    <scope>NUCLEOTIDE SEQUENCE</scope>
    <source>
        <strain evidence="1">Niue_2</strain>
        <tissue evidence="1">Leaf</tissue>
    </source>
</reference>